<proteinExistence type="predicted"/>
<comment type="caution">
    <text evidence="3">The sequence shown here is derived from an EMBL/GenBank/DDBJ whole genome shotgun (WGS) entry which is preliminary data.</text>
</comment>
<organism evidence="3 4">
    <name type="scientific">Sporosarcina koreensis</name>
    <dbReference type="NCBI Taxonomy" id="334735"/>
    <lineage>
        <taxon>Bacteria</taxon>
        <taxon>Bacillati</taxon>
        <taxon>Bacillota</taxon>
        <taxon>Bacilli</taxon>
        <taxon>Bacillales</taxon>
        <taxon>Caryophanaceae</taxon>
        <taxon>Sporosarcina</taxon>
    </lineage>
</organism>
<sequence length="540" mass="61847">MDEKLKGLDEKIDKVISPDNYFTEQDKRRIRSGIKKMNSGTPAVRRFNPLPTFLTAISICAFLVILGGIAGKELGFFANDPSQETEQPQDIEPPVTMPPDETVGRENFIWKSYTIETGQKDVHYQDIHGHTVIWSGSDNVPDSGSYGFDLFTYNLKAERFDETFQSEVAGEVIDGQVNDDWITWVDSGTVDGEYEWRIHAFNRNTNERNLIRSSNQVEGYGNPHIVNPRLSLGTRRNLLTWVEPVAGEDKVEIQLYDLDTRELVTVDETIYMETYPQISNEYLVWSDFNNYEFVKYSLEQRQVDSRAGSKFEMMFPKVNDEYVVWQEKTGTSKTRLAVMPVEYGRKEVELFKGELNSFDIGEDFVIWESGQQIYVYSLVRKETKIIGEGEFPTIRGNMAIWQLPKEGGEDSVFQVVELKAPALTDVEYGSTIDVDEFGERDIRIESEVETVLASEDLFQGKLKGMLNGAYLNDEGVAVVDFQHFGEKIGALSWEDKAELMDALNEAVFKSPKVNKIYYMFDGDYHAFGDWTEIENVYVRK</sequence>
<reference evidence="4" key="1">
    <citation type="journal article" date="2019" name="Int. J. Syst. Evol. Microbiol.">
        <title>The Global Catalogue of Microorganisms (GCM) 10K type strain sequencing project: providing services to taxonomists for standard genome sequencing and annotation.</title>
        <authorList>
            <consortium name="The Broad Institute Genomics Platform"/>
            <consortium name="The Broad Institute Genome Sequencing Center for Infectious Disease"/>
            <person name="Wu L."/>
            <person name="Ma J."/>
        </authorList>
    </citation>
    <scope>NUCLEOTIDE SEQUENCE [LARGE SCALE GENOMIC DNA]</scope>
    <source>
        <strain evidence="4">KACC 11299</strain>
    </source>
</reference>
<evidence type="ECO:0000256" key="2">
    <source>
        <dbReference type="SAM" id="Phobius"/>
    </source>
</evidence>
<name>A0ABW0TWB7_9BACL</name>
<evidence type="ECO:0000256" key="1">
    <source>
        <dbReference type="SAM" id="MobiDB-lite"/>
    </source>
</evidence>
<feature type="transmembrane region" description="Helical" evidence="2">
    <location>
        <begin position="53"/>
        <end position="71"/>
    </location>
</feature>
<dbReference type="EMBL" id="JBHSNP010000010">
    <property type="protein sequence ID" value="MFC5602656.1"/>
    <property type="molecule type" value="Genomic_DNA"/>
</dbReference>
<keyword evidence="2" id="KW-0812">Transmembrane</keyword>
<evidence type="ECO:0000313" key="3">
    <source>
        <dbReference type="EMBL" id="MFC5602656.1"/>
    </source>
</evidence>
<feature type="region of interest" description="Disordered" evidence="1">
    <location>
        <begin position="79"/>
        <end position="100"/>
    </location>
</feature>
<keyword evidence="2" id="KW-0472">Membrane</keyword>
<keyword evidence="4" id="KW-1185">Reference proteome</keyword>
<protein>
    <submittedName>
        <fullName evidence="3">Uncharacterized protein</fullName>
    </submittedName>
</protein>
<gene>
    <name evidence="3" type="ORF">ACFPTP_05445</name>
</gene>
<accession>A0ABW0TWB7</accession>
<dbReference type="Proteomes" id="UP001596071">
    <property type="component" value="Unassembled WGS sequence"/>
</dbReference>
<dbReference type="RefSeq" id="WP_381442822.1">
    <property type="nucleotide sequence ID" value="NZ_JBHSNP010000010.1"/>
</dbReference>
<keyword evidence="2" id="KW-1133">Transmembrane helix</keyword>
<evidence type="ECO:0000313" key="4">
    <source>
        <dbReference type="Proteomes" id="UP001596071"/>
    </source>
</evidence>
<dbReference type="SUPFAM" id="SSF69304">
    <property type="entry name" value="Tricorn protease N-terminal domain"/>
    <property type="match status" value="1"/>
</dbReference>